<dbReference type="Proteomes" id="UP001523369">
    <property type="component" value="Unassembled WGS sequence"/>
</dbReference>
<keyword evidence="4" id="KW-1185">Reference proteome</keyword>
<accession>A0ABT1E3H9</accession>
<dbReference type="RefSeq" id="WP_253243687.1">
    <property type="nucleotide sequence ID" value="NZ_JAMYJR010000062.1"/>
</dbReference>
<keyword evidence="2" id="KW-0812">Transmembrane</keyword>
<protein>
    <recommendedName>
        <fullName evidence="5">DUF3040 domain-containing protein</fullName>
    </recommendedName>
</protein>
<evidence type="ECO:0000256" key="2">
    <source>
        <dbReference type="SAM" id="Phobius"/>
    </source>
</evidence>
<name>A0ABT1E3H9_9ACTN</name>
<organism evidence="3 4">
    <name type="scientific">Paractinoplanes aksuensis</name>
    <dbReference type="NCBI Taxonomy" id="2939490"/>
    <lineage>
        <taxon>Bacteria</taxon>
        <taxon>Bacillati</taxon>
        <taxon>Actinomycetota</taxon>
        <taxon>Actinomycetes</taxon>
        <taxon>Micromonosporales</taxon>
        <taxon>Micromonosporaceae</taxon>
        <taxon>Paractinoplanes</taxon>
    </lineage>
</organism>
<feature type="transmembrane region" description="Helical" evidence="2">
    <location>
        <begin position="79"/>
        <end position="100"/>
    </location>
</feature>
<gene>
    <name evidence="3" type="ORF">M1L60_44605</name>
</gene>
<keyword evidence="2" id="KW-1133">Transmembrane helix</keyword>
<evidence type="ECO:0008006" key="5">
    <source>
        <dbReference type="Google" id="ProtNLM"/>
    </source>
</evidence>
<sequence>MATTPAQDDGSGPDIEAMRRASASADDRDRLAFDEIAARLEAEMAATPRDERGHMRGVRTALFAAAGALWAALTVLGLAAGWGVVLLVCLAAAVAVETYYNQRHPRSPVRAYSQPSRIRRQK</sequence>
<dbReference type="EMBL" id="JAMYJR010000062">
    <property type="protein sequence ID" value="MCO8277679.1"/>
    <property type="molecule type" value="Genomic_DNA"/>
</dbReference>
<feature type="region of interest" description="Disordered" evidence="1">
    <location>
        <begin position="103"/>
        <end position="122"/>
    </location>
</feature>
<evidence type="ECO:0000313" key="4">
    <source>
        <dbReference type="Proteomes" id="UP001523369"/>
    </source>
</evidence>
<keyword evidence="2" id="KW-0472">Membrane</keyword>
<reference evidence="3 4" key="1">
    <citation type="submission" date="2022-06" db="EMBL/GenBank/DDBJ databases">
        <title>New Species of the Genus Actinoplanes, ActinopZanes ferrugineus.</title>
        <authorList>
            <person name="Ding P."/>
        </authorList>
    </citation>
    <scope>NUCLEOTIDE SEQUENCE [LARGE SCALE GENOMIC DNA]</scope>
    <source>
        <strain evidence="3 4">TRM88003</strain>
    </source>
</reference>
<proteinExistence type="predicted"/>
<evidence type="ECO:0000256" key="1">
    <source>
        <dbReference type="SAM" id="MobiDB-lite"/>
    </source>
</evidence>
<feature type="region of interest" description="Disordered" evidence="1">
    <location>
        <begin position="1"/>
        <end position="26"/>
    </location>
</feature>
<feature type="transmembrane region" description="Helical" evidence="2">
    <location>
        <begin position="57"/>
        <end position="73"/>
    </location>
</feature>
<comment type="caution">
    <text evidence="3">The sequence shown here is derived from an EMBL/GenBank/DDBJ whole genome shotgun (WGS) entry which is preliminary data.</text>
</comment>
<evidence type="ECO:0000313" key="3">
    <source>
        <dbReference type="EMBL" id="MCO8277679.1"/>
    </source>
</evidence>